<evidence type="ECO:0000313" key="2">
    <source>
        <dbReference type="EMBL" id="KAK7607062.1"/>
    </source>
</evidence>
<gene>
    <name evidence="2" type="ORF">JOL62DRAFT_312996</name>
</gene>
<evidence type="ECO:0000256" key="1">
    <source>
        <dbReference type="SAM" id="Phobius"/>
    </source>
</evidence>
<keyword evidence="1" id="KW-1133">Transmembrane helix</keyword>
<feature type="transmembrane region" description="Helical" evidence="1">
    <location>
        <begin position="72"/>
        <end position="89"/>
    </location>
</feature>
<evidence type="ECO:0000313" key="3">
    <source>
        <dbReference type="Proteomes" id="UP001367316"/>
    </source>
</evidence>
<reference evidence="2 3" key="1">
    <citation type="submission" date="2024-04" db="EMBL/GenBank/DDBJ databases">
        <title>Phyllosticta paracitricarpa is synonymous to the EU quarantine fungus P. citricarpa based on phylogenomic analyses.</title>
        <authorList>
            <consortium name="Lawrence Berkeley National Laboratory"/>
            <person name="Van ingen-buijs V.A."/>
            <person name="Van westerhoven A.C."/>
            <person name="Haridas S."/>
            <person name="Skiadas P."/>
            <person name="Martin F."/>
            <person name="Groenewald J.Z."/>
            <person name="Crous P.W."/>
            <person name="Seidl M.F."/>
        </authorList>
    </citation>
    <scope>NUCLEOTIDE SEQUENCE [LARGE SCALE GENOMIC DNA]</scope>
    <source>
        <strain evidence="2 3">CBS 141358</strain>
    </source>
</reference>
<sequence length="143" mass="16229">MDGQRSTHSLTHFPSPSQFSSVQFSSAQLMHACIHAGLCFRVVPMFRYSDIPIFRYSDIAARGAGSGGGGSFLVRLLSLFTLCQVWASLSSHHCHVKMIVVVVFSVVRLLVCERARRRASRKKEKKVHWFCTIRASSKRRHHR</sequence>
<keyword evidence="1" id="KW-0812">Transmembrane</keyword>
<dbReference type="Proteomes" id="UP001367316">
    <property type="component" value="Unassembled WGS sequence"/>
</dbReference>
<feature type="transmembrane region" description="Helical" evidence="1">
    <location>
        <begin position="95"/>
        <end position="112"/>
    </location>
</feature>
<protein>
    <submittedName>
        <fullName evidence="2">Uncharacterized protein</fullName>
    </submittedName>
</protein>
<dbReference type="EMBL" id="JBBPBF010000040">
    <property type="protein sequence ID" value="KAK7607062.1"/>
    <property type="molecule type" value="Genomic_DNA"/>
</dbReference>
<comment type="caution">
    <text evidence="2">The sequence shown here is derived from an EMBL/GenBank/DDBJ whole genome shotgun (WGS) entry which is preliminary data.</text>
</comment>
<keyword evidence="3" id="KW-1185">Reference proteome</keyword>
<accession>A0ABR1MXV4</accession>
<name>A0ABR1MXV4_9PEZI</name>
<organism evidence="2 3">
    <name type="scientific">Phyllosticta paracitricarpa</name>
    <dbReference type="NCBI Taxonomy" id="2016321"/>
    <lineage>
        <taxon>Eukaryota</taxon>
        <taxon>Fungi</taxon>
        <taxon>Dikarya</taxon>
        <taxon>Ascomycota</taxon>
        <taxon>Pezizomycotina</taxon>
        <taxon>Dothideomycetes</taxon>
        <taxon>Dothideomycetes incertae sedis</taxon>
        <taxon>Botryosphaeriales</taxon>
        <taxon>Phyllostictaceae</taxon>
        <taxon>Phyllosticta</taxon>
    </lineage>
</organism>
<keyword evidence="1" id="KW-0472">Membrane</keyword>
<proteinExistence type="predicted"/>